<dbReference type="InterPro" id="IPR010003">
    <property type="entry name" value="HARP_dom"/>
</dbReference>
<dbReference type="GO" id="GO:0005524">
    <property type="term" value="F:ATP binding"/>
    <property type="evidence" value="ECO:0007669"/>
    <property type="project" value="InterPro"/>
</dbReference>
<evidence type="ECO:0000256" key="4">
    <source>
        <dbReference type="PROSITE-ProRule" id="PRU00800"/>
    </source>
</evidence>
<feature type="compositionally biased region" description="Low complexity" evidence="5">
    <location>
        <begin position="799"/>
        <end position="810"/>
    </location>
</feature>
<feature type="compositionally biased region" description="Basic and acidic residues" evidence="5">
    <location>
        <begin position="758"/>
        <end position="768"/>
    </location>
</feature>
<evidence type="ECO:0000256" key="3">
    <source>
        <dbReference type="ARBA" id="ARBA00023242"/>
    </source>
</evidence>
<dbReference type="GO" id="GO:0006281">
    <property type="term" value="P:DNA repair"/>
    <property type="evidence" value="ECO:0007669"/>
    <property type="project" value="TreeGrafter"/>
</dbReference>
<dbReference type="SMART" id="SM00487">
    <property type="entry name" value="DEXDc"/>
    <property type="match status" value="1"/>
</dbReference>
<evidence type="ECO:0000313" key="10">
    <source>
        <dbReference type="WBParaSite" id="Smp_131000.1"/>
    </source>
</evidence>
<evidence type="ECO:0000256" key="1">
    <source>
        <dbReference type="ARBA" id="ARBA00004123"/>
    </source>
</evidence>
<dbReference type="InParanoid" id="A0A3Q0KLV0"/>
<reference evidence="10" key="2">
    <citation type="submission" date="2018-12" db="UniProtKB">
        <authorList>
            <consortium name="WormBaseParasite"/>
        </authorList>
    </citation>
    <scope>IDENTIFICATION</scope>
    <source>
        <strain evidence="10">Puerto Rican</strain>
    </source>
</reference>
<proteinExistence type="inferred from homology"/>
<dbReference type="PROSITE" id="PS51192">
    <property type="entry name" value="HELICASE_ATP_BIND_1"/>
    <property type="match status" value="1"/>
</dbReference>
<feature type="domain" description="Helicase C-terminal" evidence="7">
    <location>
        <begin position="528"/>
        <end position="686"/>
    </location>
</feature>
<dbReference type="GO" id="GO:0031297">
    <property type="term" value="P:replication fork processing"/>
    <property type="evidence" value="ECO:0007669"/>
    <property type="project" value="TreeGrafter"/>
</dbReference>
<protein>
    <submittedName>
        <fullName evidence="10">Harp (Smarcal1)-related</fullName>
    </submittedName>
</protein>
<feature type="region of interest" description="Disordered" evidence="5">
    <location>
        <begin position="748"/>
        <end position="829"/>
    </location>
</feature>
<dbReference type="PROSITE" id="PS51194">
    <property type="entry name" value="HELICASE_CTER"/>
    <property type="match status" value="1"/>
</dbReference>
<evidence type="ECO:0000256" key="5">
    <source>
        <dbReference type="SAM" id="MobiDB-lite"/>
    </source>
</evidence>
<dbReference type="SUPFAM" id="SSF52540">
    <property type="entry name" value="P-loop containing nucleoside triphosphate hydrolases"/>
    <property type="match status" value="2"/>
</dbReference>
<feature type="compositionally biased region" description="Polar residues" evidence="5">
    <location>
        <begin position="104"/>
        <end position="121"/>
    </location>
</feature>
<dbReference type="Gene3D" id="3.40.50.10810">
    <property type="entry name" value="Tandem AAA-ATPase domain"/>
    <property type="match status" value="1"/>
</dbReference>
<dbReference type="InterPro" id="IPR000330">
    <property type="entry name" value="SNF2_N"/>
</dbReference>
<feature type="region of interest" description="Disordered" evidence="5">
    <location>
        <begin position="104"/>
        <end position="124"/>
    </location>
</feature>
<keyword evidence="2" id="KW-0378">Hydrolase</keyword>
<dbReference type="STRING" id="6183.A0A3Q0KLV0"/>
<name>A0A3Q0KLV0_SCHMA</name>
<dbReference type="InterPro" id="IPR027417">
    <property type="entry name" value="P-loop_NTPase"/>
</dbReference>
<comment type="subcellular location">
    <subcellularLocation>
        <location evidence="1">Nucleus</location>
    </subcellularLocation>
</comment>
<dbReference type="CDD" id="cd18793">
    <property type="entry name" value="SF2_C_SNF"/>
    <property type="match status" value="1"/>
</dbReference>
<evidence type="ECO:0000259" key="6">
    <source>
        <dbReference type="PROSITE" id="PS51192"/>
    </source>
</evidence>
<organism evidence="9 10">
    <name type="scientific">Schistosoma mansoni</name>
    <name type="common">Blood fluke</name>
    <dbReference type="NCBI Taxonomy" id="6183"/>
    <lineage>
        <taxon>Eukaryota</taxon>
        <taxon>Metazoa</taxon>
        <taxon>Spiralia</taxon>
        <taxon>Lophotrochozoa</taxon>
        <taxon>Platyhelminthes</taxon>
        <taxon>Trematoda</taxon>
        <taxon>Digenea</taxon>
        <taxon>Strigeidida</taxon>
        <taxon>Schistosomatoidea</taxon>
        <taxon>Schistosomatidae</taxon>
        <taxon>Schistosoma</taxon>
    </lineage>
</organism>
<evidence type="ECO:0000256" key="2">
    <source>
        <dbReference type="ARBA" id="ARBA00022801"/>
    </source>
</evidence>
<feature type="domain" description="Helicase ATP-binding" evidence="6">
    <location>
        <begin position="253"/>
        <end position="418"/>
    </location>
</feature>
<dbReference type="Pfam" id="PF00176">
    <property type="entry name" value="SNF2-rel_dom"/>
    <property type="match status" value="1"/>
</dbReference>
<dbReference type="InterPro" id="IPR001650">
    <property type="entry name" value="Helicase_C-like"/>
</dbReference>
<comment type="similarity">
    <text evidence="4">Belongs to the SNF2/RAD54 helicase family. SMARCAL1 subfamily.</text>
</comment>
<dbReference type="Proteomes" id="UP000008854">
    <property type="component" value="Unassembled WGS sequence"/>
</dbReference>
<dbReference type="PROSITE" id="PS51467">
    <property type="entry name" value="HARP"/>
    <property type="match status" value="1"/>
</dbReference>
<dbReference type="SMART" id="SM00490">
    <property type="entry name" value="HELICc"/>
    <property type="match status" value="1"/>
</dbReference>
<evidence type="ECO:0000259" key="7">
    <source>
        <dbReference type="PROSITE" id="PS51194"/>
    </source>
</evidence>
<dbReference type="Pfam" id="PF00271">
    <property type="entry name" value="Helicase_C"/>
    <property type="match status" value="1"/>
</dbReference>
<accession>A0A3Q0KLV0</accession>
<dbReference type="InterPro" id="IPR038718">
    <property type="entry name" value="SNF2-like_sf"/>
</dbReference>
<keyword evidence="9" id="KW-1185">Reference proteome</keyword>
<evidence type="ECO:0000313" key="9">
    <source>
        <dbReference type="Proteomes" id="UP000008854"/>
    </source>
</evidence>
<feature type="compositionally biased region" description="Polar residues" evidence="5">
    <location>
        <begin position="770"/>
        <end position="798"/>
    </location>
</feature>
<dbReference type="InterPro" id="IPR049730">
    <property type="entry name" value="SNF2/RAD54-like_C"/>
</dbReference>
<dbReference type="InterPro" id="IPR014001">
    <property type="entry name" value="Helicase_ATP-bd"/>
</dbReference>
<dbReference type="AlphaFoldDB" id="A0A3Q0KLV0"/>
<keyword evidence="3" id="KW-0539">Nucleus</keyword>
<feature type="domain" description="HARP" evidence="8">
    <location>
        <begin position="126"/>
        <end position="198"/>
    </location>
</feature>
<dbReference type="PANTHER" id="PTHR45766">
    <property type="entry name" value="DNA ANNEALING HELICASE AND ENDONUCLEASE ZRANB3 FAMILY MEMBER"/>
    <property type="match status" value="1"/>
</dbReference>
<dbReference type="FunCoup" id="A0A3Q0KLV0">
    <property type="interactions" value="1353"/>
</dbReference>
<dbReference type="Gene3D" id="3.40.50.300">
    <property type="entry name" value="P-loop containing nucleotide triphosphate hydrolases"/>
    <property type="match status" value="1"/>
</dbReference>
<sequence>MSSDALTEEERSLIEAKRRKALESRNRNTAGGLVSSVPIVQKQNVVAKQPLCYEGGYDSMHTEKVGDFVHMARKWVESGKPTTVKPTGNLVKQQISQLKQNFIPKSSTNSFPSRTPQSTPNDAFRPKTSLANVLCTLCSANRFEVHARYHVGLTQLFKSMDSKQYDSQTRRWSFDLSEYNEFVKKVKNIDELHLEELPYAVIKIFRKRISMKPGADDLKDHDNNDEIDHSTLKDRIPDDLLATLFPFQKDGVCLALKRSGRVLLADDMGLGKTIQSLAIASAYYSEWPLLIITPSSVRFSWRDQIIRWLGKPLNLNLTHITVVNSGKDIMDDWDSFNSSPITIISYDLMSRYGKELLKRRYGVVIADESHFIKNIKAARTKAATPILKWAKRVILLSGTPAMSRPAELFPQISAISPNLFQGGFHEFGLRYCSAKECPWGWDYSGCSNMTELQLVLEKSIMIRRVKADVLSQLPPKRRELVVLDPSVIKKGNLGRHAKTMLTDKLSSKEKRSALFEYFHETGSVKLPAIEQYVLDLIECGHKFLLFAHHTDVLDSLDKLLSEKSIRFIRIDGRTNSEQRSVVCQIFQKEDDCRVALLSITAAGTGLHLTAANLVIFAELFWNPGALVQAEDRAYRIGQMDSVLIRYLIAEQTADDFIWPLVERKLDVLSKAGLNRETFRMADSTTRLGVCSLFSRSILLPFIVYCTGDIILFSNTLEQQKILDYFKKELNDFEEWENVDSVTSIINEQSNNTQSRNNKKNDNNNDHQNKFQTQNDSLMNQINPNQPKMTTSLFKSKSQSSVVNNTTPNKNNSKKRLLVPSSPESNHSEIFSNELNDNIDEDDLIWVDDVDDDDFVEQIDESDITDNNIEEFSGNDEYLLSEAVKIAEAVEVDWLTEGLIKEDTDDIEINL</sequence>
<reference evidence="9" key="1">
    <citation type="journal article" date="2012" name="PLoS Negl. Trop. Dis.">
        <title>A systematically improved high quality genome and transcriptome of the human blood fluke Schistosoma mansoni.</title>
        <authorList>
            <person name="Protasio A.V."/>
            <person name="Tsai I.J."/>
            <person name="Babbage A."/>
            <person name="Nichol S."/>
            <person name="Hunt M."/>
            <person name="Aslett M.A."/>
            <person name="De Silva N."/>
            <person name="Velarde G.S."/>
            <person name="Anderson T.J."/>
            <person name="Clark R.C."/>
            <person name="Davidson C."/>
            <person name="Dillon G.P."/>
            <person name="Holroyd N.E."/>
            <person name="LoVerde P.T."/>
            <person name="Lloyd C."/>
            <person name="McQuillan J."/>
            <person name="Oliveira G."/>
            <person name="Otto T.D."/>
            <person name="Parker-Manuel S.J."/>
            <person name="Quail M.A."/>
            <person name="Wilson R.A."/>
            <person name="Zerlotini A."/>
            <person name="Dunne D.W."/>
            <person name="Berriman M."/>
        </authorList>
    </citation>
    <scope>NUCLEOTIDE SEQUENCE [LARGE SCALE GENOMIC DNA]</scope>
    <source>
        <strain evidence="9">Puerto Rican</strain>
    </source>
</reference>
<dbReference type="Pfam" id="PF07443">
    <property type="entry name" value="HARP"/>
    <property type="match status" value="1"/>
</dbReference>
<dbReference type="PANTHER" id="PTHR45766:SF6">
    <property type="entry name" value="SWI_SNF-RELATED MATRIX-ASSOCIATED ACTIN-DEPENDENT REGULATOR OF CHROMATIN SUBFAMILY A-LIKE PROTEIN 1"/>
    <property type="match status" value="1"/>
</dbReference>
<evidence type="ECO:0000259" key="8">
    <source>
        <dbReference type="PROSITE" id="PS51467"/>
    </source>
</evidence>
<dbReference type="WBParaSite" id="Smp_131000.1">
    <property type="protein sequence ID" value="Smp_131000.1"/>
    <property type="gene ID" value="Smp_131000"/>
</dbReference>
<dbReference type="CDD" id="cd18010">
    <property type="entry name" value="DEXHc_HARP_SMARCAL1"/>
    <property type="match status" value="1"/>
</dbReference>
<dbReference type="GO" id="GO:0043596">
    <property type="term" value="C:nuclear replication fork"/>
    <property type="evidence" value="ECO:0007669"/>
    <property type="project" value="TreeGrafter"/>
</dbReference>
<dbReference type="GO" id="GO:0016787">
    <property type="term" value="F:hydrolase activity"/>
    <property type="evidence" value="ECO:0007669"/>
    <property type="project" value="UniProtKB-KW"/>
</dbReference>